<organism evidence="1 2">
    <name type="scientific">Paenibacillus woosongensis</name>
    <dbReference type="NCBI Taxonomy" id="307580"/>
    <lineage>
        <taxon>Bacteria</taxon>
        <taxon>Bacillati</taxon>
        <taxon>Bacillota</taxon>
        <taxon>Bacilli</taxon>
        <taxon>Bacillales</taxon>
        <taxon>Paenibacillaceae</taxon>
        <taxon>Paenibacillus</taxon>
    </lineage>
</organism>
<reference evidence="1 2" key="1">
    <citation type="submission" date="2019-11" db="EMBL/GenBank/DDBJ databases">
        <title>Draft genome sequences of five Paenibacillus species of dairy origin.</title>
        <authorList>
            <person name="Olajide A.M."/>
            <person name="Chen S."/>
            <person name="Lapointe G."/>
        </authorList>
    </citation>
    <scope>NUCLEOTIDE SEQUENCE [LARGE SCALE GENOMIC DNA]</scope>
    <source>
        <strain evidence="1 2">12CR55</strain>
    </source>
</reference>
<dbReference type="Proteomes" id="UP000447876">
    <property type="component" value="Unassembled WGS sequence"/>
</dbReference>
<evidence type="ECO:0000313" key="1">
    <source>
        <dbReference type="EMBL" id="MUG44366.1"/>
    </source>
</evidence>
<evidence type="ECO:0000313" key="2">
    <source>
        <dbReference type="Proteomes" id="UP000447876"/>
    </source>
</evidence>
<dbReference type="AlphaFoldDB" id="A0A7X2Z028"/>
<name>A0A7X2Z028_9BACL</name>
<gene>
    <name evidence="1" type="ORF">GNP95_05060</name>
</gene>
<dbReference type="OrthoDB" id="2086173at2"/>
<protein>
    <submittedName>
        <fullName evidence="1">Uncharacterized protein</fullName>
    </submittedName>
</protein>
<sequence>MKNIAIAMLLLLLLSVLLEPMVELMYLGKEKIVLGTALGNAARSAKDRSLIYEFHRDLDASVDEEKFVEYFAEAFGDALKLTWTNQGLSMRELTFASANGKYNDFTVTVEFKEEMNEATGQLVTEVELKAQSEYKFQTKYLQLAEDAGQDVAYQLESERMLILSVKN</sequence>
<dbReference type="EMBL" id="WNZW01000001">
    <property type="protein sequence ID" value="MUG44366.1"/>
    <property type="molecule type" value="Genomic_DNA"/>
</dbReference>
<comment type="caution">
    <text evidence="1">The sequence shown here is derived from an EMBL/GenBank/DDBJ whole genome shotgun (WGS) entry which is preliminary data.</text>
</comment>
<accession>A0A7X2Z028</accession>
<proteinExistence type="predicted"/>